<dbReference type="SUPFAM" id="SSF52777">
    <property type="entry name" value="CoA-dependent acyltransferases"/>
    <property type="match status" value="1"/>
</dbReference>
<dbReference type="EMBL" id="AP023396">
    <property type="protein sequence ID" value="BCK58605.1"/>
    <property type="molecule type" value="Genomic_DNA"/>
</dbReference>
<organism evidence="1 2">
    <name type="scientific">Nocardia wallacei</name>
    <dbReference type="NCBI Taxonomy" id="480035"/>
    <lineage>
        <taxon>Bacteria</taxon>
        <taxon>Bacillati</taxon>
        <taxon>Actinomycetota</taxon>
        <taxon>Actinomycetes</taxon>
        <taxon>Mycobacteriales</taxon>
        <taxon>Nocardiaceae</taxon>
        <taxon>Nocardia</taxon>
    </lineage>
</organism>
<protein>
    <recommendedName>
        <fullName evidence="3">Diacylglycerol O-acyltransferase</fullName>
    </recommendedName>
</protein>
<proteinExistence type="predicted"/>
<dbReference type="RefSeq" id="WP_187685325.1">
    <property type="nucleotide sequence ID" value="NZ_AP023396.1"/>
</dbReference>
<accession>A0A7G1KTM9</accession>
<dbReference type="InterPro" id="IPR023213">
    <property type="entry name" value="CAT-like_dom_sf"/>
</dbReference>
<reference evidence="1 2" key="1">
    <citation type="submission" date="2020-08" db="EMBL/GenBank/DDBJ databases">
        <title>Genome Sequencing of Nocardia wallacei strain FMUON74 and assembly.</title>
        <authorList>
            <person name="Toyokawa M."/>
            <person name="Uesaka K."/>
        </authorList>
    </citation>
    <scope>NUCLEOTIDE SEQUENCE [LARGE SCALE GENOMIC DNA]</scope>
    <source>
        <strain evidence="1 2">FMUON74</strain>
    </source>
</reference>
<dbReference type="KEGG" id="nwl:NWFMUON74_63770"/>
<evidence type="ECO:0000313" key="1">
    <source>
        <dbReference type="EMBL" id="BCK58605.1"/>
    </source>
</evidence>
<dbReference type="GeneID" id="80350772"/>
<dbReference type="Proteomes" id="UP000516173">
    <property type="component" value="Chromosome"/>
</dbReference>
<evidence type="ECO:0000313" key="2">
    <source>
        <dbReference type="Proteomes" id="UP000516173"/>
    </source>
</evidence>
<sequence length="411" mass="43932">MTNRLGVLDEIFLRTHRGLGTPIVLQGLWRTADRVSPATLEQVHAALRVGPLGRRVVRSRVPGARPYWRANDSAHPLRSTDRPLPVAELLDWADLQGSELDPEFGPGWRLAATRLDDGGSVVSLTCSHALADGRGLTIAVDRALAGATGAESAVAGSDWADARRQWSLVLGGTVRALRRGVPSRPEATAVRVAGAGRHTTCGAVLEVSAADWELVSTAHGGTANSLFVYLVARMLWEAGFPEPTISTSVPVDTRAEPRVDNDIAMTEVTVTRADTPATLREKCRAAYEHRMSAPSGMPEELLQVLPERVAYRLSRGAGERDALCSNIGVLPASLTHLGPHRCTGVAARAIHPGLLRTHLPRTRLSAYLSRTAQTYTLALVSLDPDHIATPAALEALATATLGSLDLANTCW</sequence>
<gene>
    <name evidence="1" type="ORF">NWFMUON74_63770</name>
</gene>
<evidence type="ECO:0008006" key="3">
    <source>
        <dbReference type="Google" id="ProtNLM"/>
    </source>
</evidence>
<name>A0A7G1KTM9_9NOCA</name>
<dbReference type="Gene3D" id="3.30.559.10">
    <property type="entry name" value="Chloramphenicol acetyltransferase-like domain"/>
    <property type="match status" value="1"/>
</dbReference>
<dbReference type="AlphaFoldDB" id="A0A7G1KTM9"/>
<keyword evidence="2" id="KW-1185">Reference proteome</keyword>